<dbReference type="InterPro" id="IPR039041">
    <property type="entry name" value="Nav/unc-53"/>
</dbReference>
<keyword evidence="3" id="KW-1185">Reference proteome</keyword>
<dbReference type="PANTHER" id="PTHR12784">
    <property type="entry name" value="STEERIN"/>
    <property type="match status" value="1"/>
</dbReference>
<protein>
    <recommendedName>
        <fullName evidence="4">Neuron navigator 2</fullName>
    </recommendedName>
</protein>
<dbReference type="AlphaFoldDB" id="A0ABD0NC27"/>
<reference evidence="2 3" key="1">
    <citation type="submission" date="2024-05" db="EMBL/GenBank/DDBJ databases">
        <title>Genome sequencing and assembly of Indian major carp, Cirrhinus mrigala (Hamilton, 1822).</title>
        <authorList>
            <person name="Mohindra V."/>
            <person name="Chowdhury L.M."/>
            <person name="Lal K."/>
            <person name="Jena J.K."/>
        </authorList>
    </citation>
    <scope>NUCLEOTIDE SEQUENCE [LARGE SCALE GENOMIC DNA]</scope>
    <source>
        <strain evidence="2">CM1030</strain>
        <tissue evidence="2">Blood</tissue>
    </source>
</reference>
<feature type="region of interest" description="Disordered" evidence="1">
    <location>
        <begin position="1"/>
        <end position="52"/>
    </location>
</feature>
<feature type="compositionally biased region" description="Polar residues" evidence="1">
    <location>
        <begin position="239"/>
        <end position="255"/>
    </location>
</feature>
<sequence>NDQRVVDKAKMAVKSSGLQRSSSDAGKDRGEHRKPPSGLVRPSAGTVNSFGYKKTVPTTGTATVLTTSGNTVSGDSAIVNKTPKTSGIPVKPSAGGVSGGRKTSLDVSNCDQGFMAPNARNNIQYRSLPRPAKSSTLSLTGGRPGVRPVSSNMDAGLQGLKTVPAPSRLKEPGSVKSSHRASTGGCGPVNQTDREKEKAKAKAVASDSECGGSGPLKNGTLTPTQSTLEPPSKLLGLRQPSSLGKYSELPSPNSQ</sequence>
<evidence type="ECO:0000313" key="2">
    <source>
        <dbReference type="EMBL" id="KAL0158786.1"/>
    </source>
</evidence>
<feature type="non-terminal residue" evidence="2">
    <location>
        <position position="255"/>
    </location>
</feature>
<feature type="region of interest" description="Disordered" evidence="1">
    <location>
        <begin position="67"/>
        <end position="104"/>
    </location>
</feature>
<feature type="compositionally biased region" description="Basic and acidic residues" evidence="1">
    <location>
        <begin position="25"/>
        <end position="34"/>
    </location>
</feature>
<proteinExistence type="predicted"/>
<dbReference type="EMBL" id="JAMKFB020000023">
    <property type="protein sequence ID" value="KAL0158786.1"/>
    <property type="molecule type" value="Genomic_DNA"/>
</dbReference>
<evidence type="ECO:0008006" key="4">
    <source>
        <dbReference type="Google" id="ProtNLM"/>
    </source>
</evidence>
<feature type="compositionally biased region" description="Polar residues" evidence="1">
    <location>
        <begin position="219"/>
        <end position="229"/>
    </location>
</feature>
<evidence type="ECO:0000256" key="1">
    <source>
        <dbReference type="SAM" id="MobiDB-lite"/>
    </source>
</evidence>
<evidence type="ECO:0000313" key="3">
    <source>
        <dbReference type="Proteomes" id="UP001529510"/>
    </source>
</evidence>
<feature type="non-terminal residue" evidence="2">
    <location>
        <position position="1"/>
    </location>
</feature>
<feature type="region of interest" description="Disordered" evidence="1">
    <location>
        <begin position="119"/>
        <end position="255"/>
    </location>
</feature>
<dbReference type="PANTHER" id="PTHR12784:SF3">
    <property type="entry name" value="NEURON NAVIGATOR 1"/>
    <property type="match status" value="1"/>
</dbReference>
<dbReference type="Proteomes" id="UP001529510">
    <property type="component" value="Unassembled WGS sequence"/>
</dbReference>
<gene>
    <name evidence="2" type="ORF">M9458_046862</name>
</gene>
<organism evidence="2 3">
    <name type="scientific">Cirrhinus mrigala</name>
    <name type="common">Mrigala</name>
    <dbReference type="NCBI Taxonomy" id="683832"/>
    <lineage>
        <taxon>Eukaryota</taxon>
        <taxon>Metazoa</taxon>
        <taxon>Chordata</taxon>
        <taxon>Craniata</taxon>
        <taxon>Vertebrata</taxon>
        <taxon>Euteleostomi</taxon>
        <taxon>Actinopterygii</taxon>
        <taxon>Neopterygii</taxon>
        <taxon>Teleostei</taxon>
        <taxon>Ostariophysi</taxon>
        <taxon>Cypriniformes</taxon>
        <taxon>Cyprinidae</taxon>
        <taxon>Labeoninae</taxon>
        <taxon>Labeonini</taxon>
        <taxon>Cirrhinus</taxon>
    </lineage>
</organism>
<comment type="caution">
    <text evidence="2">The sequence shown here is derived from an EMBL/GenBank/DDBJ whole genome shotgun (WGS) entry which is preliminary data.</text>
</comment>
<feature type="compositionally biased region" description="Basic and acidic residues" evidence="1">
    <location>
        <begin position="1"/>
        <end position="10"/>
    </location>
</feature>
<accession>A0ABD0NC27</accession>
<name>A0ABD0NC27_CIRMR</name>